<dbReference type="PIRSF" id="PIRSF019345">
    <property type="entry name" value="ScpB"/>
    <property type="match status" value="1"/>
</dbReference>
<evidence type="ECO:0000256" key="4">
    <source>
        <dbReference type="ARBA" id="ARBA00023306"/>
    </source>
</evidence>
<dbReference type="PANTHER" id="PTHR34298:SF2">
    <property type="entry name" value="SEGREGATION AND CONDENSATION PROTEIN B"/>
    <property type="match status" value="1"/>
</dbReference>
<dbReference type="Proteomes" id="UP000664601">
    <property type="component" value="Unassembled WGS sequence"/>
</dbReference>
<keyword evidence="4 5" id="KW-0131">Cell cycle</keyword>
<keyword evidence="3 5" id="KW-0159">Chromosome partition</keyword>
<evidence type="ECO:0000256" key="3">
    <source>
        <dbReference type="ARBA" id="ARBA00022829"/>
    </source>
</evidence>
<keyword evidence="1 5" id="KW-0963">Cytoplasm</keyword>
<proteinExistence type="inferred from homology"/>
<evidence type="ECO:0000256" key="5">
    <source>
        <dbReference type="HAMAP-Rule" id="MF_01804"/>
    </source>
</evidence>
<dbReference type="SUPFAM" id="SSF46785">
    <property type="entry name" value="Winged helix' DNA-binding domain"/>
    <property type="match status" value="2"/>
</dbReference>
<reference evidence="6 7" key="1">
    <citation type="submission" date="2021-03" db="EMBL/GenBank/DDBJ databases">
        <title>Enterococcal diversity collection.</title>
        <authorList>
            <person name="Gilmore M.S."/>
            <person name="Schwartzman J."/>
            <person name="Van Tyne D."/>
            <person name="Martin M."/>
            <person name="Earl A.M."/>
            <person name="Manson A.L."/>
            <person name="Straub T."/>
            <person name="Salamzade R."/>
            <person name="Saavedra J."/>
            <person name="Lebreton F."/>
            <person name="Prichula J."/>
            <person name="Schaufler K."/>
            <person name="Gaca A."/>
            <person name="Sgardioli B."/>
            <person name="Wagenaar J."/>
            <person name="Strong T."/>
        </authorList>
    </citation>
    <scope>NUCLEOTIDE SEQUENCE [LARGE SCALE GENOMIC DNA]</scope>
    <source>
        <strain evidence="6 7">669A</strain>
    </source>
</reference>
<keyword evidence="2 5" id="KW-0132">Cell division</keyword>
<accession>A0ABS3LEF0</accession>
<dbReference type="InterPro" id="IPR036388">
    <property type="entry name" value="WH-like_DNA-bd_sf"/>
</dbReference>
<comment type="caution">
    <text evidence="6">The sequence shown here is derived from an EMBL/GenBank/DDBJ whole genome shotgun (WGS) entry which is preliminary data.</text>
</comment>
<organism evidence="6 7">
    <name type="scientific">Candidatus Enterococcus moelleringii</name>
    <dbReference type="NCBI Taxonomy" id="2815325"/>
    <lineage>
        <taxon>Bacteria</taxon>
        <taxon>Bacillati</taxon>
        <taxon>Bacillota</taxon>
        <taxon>Bacilli</taxon>
        <taxon>Lactobacillales</taxon>
        <taxon>Enterococcaceae</taxon>
        <taxon>Enterococcus</taxon>
    </lineage>
</organism>
<name>A0ABS3LEF0_9ENTE</name>
<protein>
    <recommendedName>
        <fullName evidence="5">Segregation and condensation protein B</fullName>
    </recommendedName>
</protein>
<evidence type="ECO:0000256" key="2">
    <source>
        <dbReference type="ARBA" id="ARBA00022618"/>
    </source>
</evidence>
<dbReference type="Pfam" id="PF04079">
    <property type="entry name" value="SMC_ScpB"/>
    <property type="match status" value="1"/>
</dbReference>
<comment type="subcellular location">
    <subcellularLocation>
        <location evidence="5">Cytoplasm</location>
    </subcellularLocation>
    <text evidence="5">Associated with two foci at the outer edges of the nucleoid region in young cells, and at four foci within both cell halves in older cells.</text>
</comment>
<comment type="function">
    <text evidence="5">Participates in chromosomal partition during cell division. May act via the formation of a condensin-like complex containing Smc and ScpA that pull DNA away from mid-cell into both cell halves.</text>
</comment>
<dbReference type="InterPro" id="IPR036390">
    <property type="entry name" value="WH_DNA-bd_sf"/>
</dbReference>
<gene>
    <name evidence="5 6" type="primary">scpB</name>
    <name evidence="6" type="ORF">JZO70_11310</name>
</gene>
<dbReference type="PANTHER" id="PTHR34298">
    <property type="entry name" value="SEGREGATION AND CONDENSATION PROTEIN B"/>
    <property type="match status" value="1"/>
</dbReference>
<dbReference type="EMBL" id="JAFREM010000018">
    <property type="protein sequence ID" value="MBO1306754.1"/>
    <property type="molecule type" value="Genomic_DNA"/>
</dbReference>
<dbReference type="RefSeq" id="WP_207673683.1">
    <property type="nucleotide sequence ID" value="NZ_JAFREM010000018.1"/>
</dbReference>
<dbReference type="Gene3D" id="1.10.10.10">
    <property type="entry name" value="Winged helix-like DNA-binding domain superfamily/Winged helix DNA-binding domain"/>
    <property type="match status" value="2"/>
</dbReference>
<sequence>MNQLSQIEALLFVVGEEGIELEEIAFTLERPTADVYQSLTELKAKYAEDPTSALTILEVGNRFVLTTKKVYAPLLKEFARSPLANRLSQAALETLSIIAYKQPITRGEIDELRGVQSSGAVQTLVSRQLIEEKGRVEGPGRAILYGTTTYFMDYFGLKDLTELPDVQQMETDLADDEETLDLFYDRFKEKDEN</sequence>
<comment type="subunit">
    <text evidence="5">Homodimer. Homodimerization may be required to stabilize the binding of ScpA to the Smc head domains. Component of a cohesin-like complex composed of ScpA, ScpB and the Smc homodimer, in which ScpA and ScpB bind to the head domain of Smc. The presence of the three proteins is required for the association of the complex with DNA.</text>
</comment>
<keyword evidence="7" id="KW-1185">Reference proteome</keyword>
<dbReference type="HAMAP" id="MF_01804">
    <property type="entry name" value="ScpB"/>
    <property type="match status" value="1"/>
</dbReference>
<dbReference type="NCBIfam" id="TIGR00281">
    <property type="entry name" value="SMC-Scp complex subunit ScpB"/>
    <property type="match status" value="1"/>
</dbReference>
<dbReference type="InterPro" id="IPR005234">
    <property type="entry name" value="ScpB_csome_segregation"/>
</dbReference>
<evidence type="ECO:0000256" key="1">
    <source>
        <dbReference type="ARBA" id="ARBA00022490"/>
    </source>
</evidence>
<evidence type="ECO:0000313" key="7">
    <source>
        <dbReference type="Proteomes" id="UP000664601"/>
    </source>
</evidence>
<evidence type="ECO:0000313" key="6">
    <source>
        <dbReference type="EMBL" id="MBO1306754.1"/>
    </source>
</evidence>
<comment type="similarity">
    <text evidence="5">Belongs to the ScpB family.</text>
</comment>